<dbReference type="RefSeq" id="WP_309483311.1">
    <property type="nucleotide sequence ID" value="NZ_CP133720.1"/>
</dbReference>
<dbReference type="Proteomes" id="UP001181355">
    <property type="component" value="Chromosome"/>
</dbReference>
<name>A0ABY9RMA5_9BURK</name>
<keyword evidence="3" id="KW-1185">Reference proteome</keyword>
<evidence type="ECO:0000313" key="2">
    <source>
        <dbReference type="EMBL" id="WMW81834.1"/>
    </source>
</evidence>
<evidence type="ECO:0000256" key="1">
    <source>
        <dbReference type="SAM" id="Phobius"/>
    </source>
</evidence>
<keyword evidence="1" id="KW-1133">Transmembrane helix</keyword>
<accession>A0ABY9RMA5</accession>
<dbReference type="EMBL" id="CP133720">
    <property type="protein sequence ID" value="WMW81834.1"/>
    <property type="molecule type" value="Genomic_DNA"/>
</dbReference>
<proteinExistence type="predicted"/>
<evidence type="ECO:0000313" key="3">
    <source>
        <dbReference type="Proteomes" id="UP001181355"/>
    </source>
</evidence>
<feature type="transmembrane region" description="Helical" evidence="1">
    <location>
        <begin position="67"/>
        <end position="89"/>
    </location>
</feature>
<gene>
    <name evidence="2" type="ORF">RF679_06005</name>
</gene>
<sequence length="92" mass="10376">MSEHFSSAPKGNFTHQQTQKIRPFWRCCIAAASLMGMTLMFVNYQIAKSINLTYFPTHSVPLTALDVLGALLVTYLALVAIFGHWRLLFKLS</sequence>
<feature type="transmembrane region" description="Helical" evidence="1">
    <location>
        <begin position="24"/>
        <end position="47"/>
    </location>
</feature>
<keyword evidence="1" id="KW-0812">Transmembrane</keyword>
<protein>
    <submittedName>
        <fullName evidence="2">Uncharacterized protein</fullName>
    </submittedName>
</protein>
<organism evidence="2 3">
    <name type="scientific">Undibacterium cyanobacteriorum</name>
    <dbReference type="NCBI Taxonomy" id="3073561"/>
    <lineage>
        <taxon>Bacteria</taxon>
        <taxon>Pseudomonadati</taxon>
        <taxon>Pseudomonadota</taxon>
        <taxon>Betaproteobacteria</taxon>
        <taxon>Burkholderiales</taxon>
        <taxon>Oxalobacteraceae</taxon>
        <taxon>Undibacterium</taxon>
    </lineage>
</organism>
<reference evidence="2" key="1">
    <citation type="submission" date="2023-09" db="EMBL/GenBank/DDBJ databases">
        <title>Undibacterium sp. 20NA77.5 isolated from freshwater.</title>
        <authorList>
            <person name="Le V."/>
            <person name="Ko S.-R."/>
            <person name="Ahn C.-Y."/>
            <person name="Oh H.-M."/>
        </authorList>
    </citation>
    <scope>NUCLEOTIDE SEQUENCE</scope>
    <source>
        <strain evidence="2">20NA77.5</strain>
    </source>
</reference>
<keyword evidence="1" id="KW-0472">Membrane</keyword>